<feature type="region of interest" description="Disordered" evidence="9">
    <location>
        <begin position="1301"/>
        <end position="1422"/>
    </location>
</feature>
<dbReference type="InterPro" id="IPR013767">
    <property type="entry name" value="PAS_fold"/>
</dbReference>
<protein>
    <recommendedName>
        <fullName evidence="14">Neuronal PAS domain-containing protein 2-like</fullName>
    </recommendedName>
</protein>
<dbReference type="SUPFAM" id="SSF55785">
    <property type="entry name" value="PYP-like sensor domain (PAS domain)"/>
    <property type="match status" value="2"/>
</dbReference>
<dbReference type="PROSITE" id="PS50112">
    <property type="entry name" value="PAS"/>
    <property type="match status" value="2"/>
</dbReference>
<dbReference type="InterPro" id="IPR001610">
    <property type="entry name" value="PAC"/>
</dbReference>
<dbReference type="GO" id="GO:0003697">
    <property type="term" value="F:single-stranded DNA binding"/>
    <property type="evidence" value="ECO:0007669"/>
    <property type="project" value="InterPro"/>
</dbReference>
<keyword evidence="7" id="KW-0539">Nucleus</keyword>
<feature type="region of interest" description="Disordered" evidence="9">
    <location>
        <begin position="742"/>
        <end position="761"/>
    </location>
</feature>
<keyword evidence="2" id="KW-0805">Transcription regulation</keyword>
<evidence type="ECO:0000256" key="8">
    <source>
        <dbReference type="SAM" id="Coils"/>
    </source>
</evidence>
<dbReference type="GO" id="GO:0046983">
    <property type="term" value="F:protein dimerization activity"/>
    <property type="evidence" value="ECO:0007669"/>
    <property type="project" value="InterPro"/>
</dbReference>
<dbReference type="PANTHER" id="PTHR46055:SF4">
    <property type="entry name" value="CIRCADIAN CLOCK PROTEIN PASD1"/>
    <property type="match status" value="1"/>
</dbReference>
<proteinExistence type="predicted"/>
<evidence type="ECO:0000313" key="13">
    <source>
        <dbReference type="Proteomes" id="UP001356427"/>
    </source>
</evidence>
<evidence type="ECO:0000256" key="4">
    <source>
        <dbReference type="ARBA" id="ARBA00023125"/>
    </source>
</evidence>
<dbReference type="SUPFAM" id="SSF50249">
    <property type="entry name" value="Nucleic acid-binding proteins"/>
    <property type="match status" value="1"/>
</dbReference>
<evidence type="ECO:0000259" key="10">
    <source>
        <dbReference type="PROSITE" id="PS50112"/>
    </source>
</evidence>
<feature type="compositionally biased region" description="Acidic residues" evidence="9">
    <location>
        <begin position="1372"/>
        <end position="1392"/>
    </location>
</feature>
<keyword evidence="4" id="KW-0238">DNA-binding</keyword>
<evidence type="ECO:0000313" key="12">
    <source>
        <dbReference type="EMBL" id="KAK6316963.1"/>
    </source>
</evidence>
<dbReference type="FunFam" id="4.10.280.10:FF:000013">
    <property type="entry name" value="Circadian locomoter output cycles protein kaput"/>
    <property type="match status" value="1"/>
</dbReference>
<feature type="compositionally biased region" description="Low complexity" evidence="9">
    <location>
        <begin position="642"/>
        <end position="666"/>
    </location>
</feature>
<keyword evidence="6" id="KW-0804">Transcription</keyword>
<dbReference type="CDD" id="cd00130">
    <property type="entry name" value="PAS"/>
    <property type="match status" value="2"/>
</dbReference>
<dbReference type="CDD" id="cd19736">
    <property type="entry name" value="bHLH-PAS_PASD1"/>
    <property type="match status" value="1"/>
</dbReference>
<keyword evidence="3" id="KW-0090">Biological rhythms</keyword>
<comment type="caution">
    <text evidence="12">The sequence shown here is derived from an EMBL/GenBank/DDBJ whole genome shotgun (WGS) entry which is preliminary data.</text>
</comment>
<feature type="compositionally biased region" description="Low complexity" evidence="9">
    <location>
        <begin position="559"/>
        <end position="583"/>
    </location>
</feature>
<evidence type="ECO:0000256" key="7">
    <source>
        <dbReference type="ARBA" id="ARBA00023242"/>
    </source>
</evidence>
<feature type="domain" description="BHLH" evidence="11">
    <location>
        <begin position="84"/>
        <end position="136"/>
    </location>
</feature>
<dbReference type="Pfam" id="PF17659">
    <property type="entry name" value="RADX"/>
    <property type="match status" value="1"/>
</dbReference>
<evidence type="ECO:0000256" key="2">
    <source>
        <dbReference type="ARBA" id="ARBA00023015"/>
    </source>
</evidence>
<dbReference type="PANTHER" id="PTHR46055">
    <property type="entry name" value="CIRCADIAN LOCOMOTER OUTPUT CYCLES PROTEIN KAPUT"/>
    <property type="match status" value="1"/>
</dbReference>
<evidence type="ECO:0008006" key="14">
    <source>
        <dbReference type="Google" id="ProtNLM"/>
    </source>
</evidence>
<keyword evidence="5" id="KW-0010">Activator</keyword>
<dbReference type="Gene3D" id="4.10.280.10">
    <property type="entry name" value="Helix-loop-helix DNA-binding domain"/>
    <property type="match status" value="1"/>
</dbReference>
<evidence type="ECO:0000256" key="6">
    <source>
        <dbReference type="ARBA" id="ARBA00023163"/>
    </source>
</evidence>
<dbReference type="InterPro" id="IPR011598">
    <property type="entry name" value="bHLH_dom"/>
</dbReference>
<keyword evidence="13" id="KW-1185">Reference proteome</keyword>
<feature type="compositionally biased region" description="Polar residues" evidence="9">
    <location>
        <begin position="1317"/>
        <end position="1328"/>
    </location>
</feature>
<dbReference type="SMART" id="SM00353">
    <property type="entry name" value="HLH"/>
    <property type="match status" value="1"/>
</dbReference>
<dbReference type="InterPro" id="IPR047230">
    <property type="entry name" value="CLOCK-like"/>
</dbReference>
<dbReference type="InterPro" id="IPR000014">
    <property type="entry name" value="PAS"/>
</dbReference>
<evidence type="ECO:0000256" key="1">
    <source>
        <dbReference type="ARBA" id="ARBA00022737"/>
    </source>
</evidence>
<dbReference type="SMART" id="SM00091">
    <property type="entry name" value="PAS"/>
    <property type="match status" value="2"/>
</dbReference>
<dbReference type="Pfam" id="PF00010">
    <property type="entry name" value="HLH"/>
    <property type="match status" value="1"/>
</dbReference>
<feature type="compositionally biased region" description="Basic and acidic residues" evidence="9">
    <location>
        <begin position="1359"/>
        <end position="1371"/>
    </location>
</feature>
<feature type="region of interest" description="Disordered" evidence="9">
    <location>
        <begin position="556"/>
        <end position="587"/>
    </location>
</feature>
<dbReference type="FunFam" id="3.30.450.20:FF:000016">
    <property type="entry name" value="Circadian locomoter output cycles protein"/>
    <property type="match status" value="1"/>
</dbReference>
<dbReference type="Pfam" id="PF00989">
    <property type="entry name" value="PAS"/>
    <property type="match status" value="1"/>
</dbReference>
<dbReference type="Gene3D" id="2.40.50.140">
    <property type="entry name" value="Nucleic acid-binding proteins"/>
    <property type="match status" value="1"/>
</dbReference>
<feature type="domain" description="PAS" evidence="10">
    <location>
        <begin position="159"/>
        <end position="229"/>
    </location>
</feature>
<dbReference type="SMART" id="SM00086">
    <property type="entry name" value="PAC"/>
    <property type="match status" value="1"/>
</dbReference>
<dbReference type="GO" id="GO:0005737">
    <property type="term" value="C:cytoplasm"/>
    <property type="evidence" value="ECO:0007669"/>
    <property type="project" value="InterPro"/>
</dbReference>
<reference evidence="12 13" key="1">
    <citation type="submission" date="2021-04" db="EMBL/GenBank/DDBJ databases">
        <authorList>
            <person name="De Guttry C."/>
            <person name="Zahm M."/>
            <person name="Klopp C."/>
            <person name="Cabau C."/>
            <person name="Louis A."/>
            <person name="Berthelot C."/>
            <person name="Parey E."/>
            <person name="Roest Crollius H."/>
            <person name="Montfort J."/>
            <person name="Robinson-Rechavi M."/>
            <person name="Bucao C."/>
            <person name="Bouchez O."/>
            <person name="Gislard M."/>
            <person name="Lluch J."/>
            <person name="Milhes M."/>
            <person name="Lampietro C."/>
            <person name="Lopez Roques C."/>
            <person name="Donnadieu C."/>
            <person name="Braasch I."/>
            <person name="Desvignes T."/>
            <person name="Postlethwait J."/>
            <person name="Bobe J."/>
            <person name="Wedekind C."/>
            <person name="Guiguen Y."/>
        </authorList>
    </citation>
    <scope>NUCLEOTIDE SEQUENCE [LARGE SCALE GENOMIC DNA]</scope>
    <source>
        <strain evidence="12">Cs_M1</strain>
        <tissue evidence="12">Blood</tissue>
    </source>
</reference>
<dbReference type="Pfam" id="PF14598">
    <property type="entry name" value="PAS_11"/>
    <property type="match status" value="1"/>
</dbReference>
<sequence>MCLSVNKRVLRGGGGGQQQQVITGSFSAASADGIHQTSDRAWLGEGVRMDNLSDFGSLCPSSKREWDTSSCVDDLMDEDEKDRAKRASRNKSEKKRRDQFNVLIKELCTMLQGQGHPRKMDKSTILQRTIDFLQKQKEITAQTESCEIRQDWKPSFLSNEEFTQLMLEALDGFLIALTTDGNIIYVSDSASSLIGHLPSDMVDQNILNFLPEREHGEVYKLLSSHMLMTDPISADFLDSKTHIEFCCHLARGNIHPKEPPTYEYVKFVGDFKFHNNVPTSSCNGFELTLPRTLPSSLEEQVCLVATVRLVTPQFLKDLCNVEDPCDEFTSRHSLEWKFLYLDHRASPIIGYLPFEVLGTSGYDYYHVDDLELIAQCHKQLMQFGKGKSCYYRFLTKGQQWIWLQTHYYITYHQWNSKPEFIVCTHTVVSYAEVRAERRREFGLEETSPEMATSSSIKAQEVYLDICPILDPPGLDRMSGARSVSSHSSRKSSHTTLSDSASANSSLRYTDACTPSRQSASIAGTEENSARLAPSSAKTLGLNSFDLLPQLSIPLSPTCSQHSAMSQQQQQKPQQQQSMYQQQQPPEPQLAVMHQLKEQLEERTRILQMDIKTQQQELHDIKEKLQLANLQMLLQQPVHSDFGQVQQQQQPQQQGPGRPAQQQQQGQSGVIRQASSHSKQPLHGAHGSSPHSLLREQGTPSPQVQQRLIRSAGGQMQAVSLPVQTHTNLTMPFYSNPMMFSQQTSARPLQDANQRHSDTEFSQEGQLRMLLNQPMQTLVPDSSVTSQASQCNTAIQQTKYTLEQQMMTPSFPMQQVNCNAVLVPSPVFTSSIMIPHNSFITHQAQPAYHAQQQACQHSLQLQQPQQFFQMQPQGLLHSGTTQAFFHTTNVPQQASYNVSNQLVVTFSSFVGRKHYLSLWNNEDPEGRVWVPDVPPSDVVLDVSKMTLLCDLESSLGCMFRPLPLIVRVIHKSRLRYYGKPGLKIDYPYQAYFEVADQSGTMSLVLWNELCPEWYQRLNVGTVLYLQNYTLKQSYQNRSRPHIDNHRMKSFHSVEMCLNPRNPTAVLTVVPAKSVPPQWGLPEVSYQFAIRSELESLASNSACDVIGLVTFVSRVERIKNKGNTGPEKYWTYRWVHAVDGTSNIPFILEIFASSQPEIFNGIYPMTYLVCTQMRKCQEQDSLPYLTSSCETQIFTTGYHKGQPYVSDPRVKSFIQWTKTLKDSVMLKKTVVGGHYCFPHAPLIFTQSVADGSAQVPLVAANELKSEMEGLHYREHKRLAIQGQIMAVQYVTWPEETLSDQQTVQSVVTVPDPPSDQRTVEVTETPINRETSSSSVQSSPSRRKRKQPKKRVMKRCYITRARMQEKREAGHGLTEEELGEQEEESDSESEEEEVGPLERNPDQTRASGQRGPSDIPQSEGATGERAVADCDWTSWESSSWPKQRQEVLEYLHPGGVYSESLSQRFRFDDKTLLLQQSNLHAARWTPEQTTDTLSPVTCKGYYKITILGINQQMAIDAAFVPVMSSGDPRSLGLPQDPHDNTLLSCLSAGFICPLADPLSQSEVALPEPEEILATAEELKDTHFVCILDLCHLGGDKLEVIITKVYRMTDIALV</sequence>
<dbReference type="PROSITE" id="PS50888">
    <property type="entry name" value="BHLH"/>
    <property type="match status" value="1"/>
</dbReference>
<feature type="compositionally biased region" description="Basic residues" evidence="9">
    <location>
        <begin position="1338"/>
        <end position="1351"/>
    </location>
</feature>
<name>A0AAN8LQW0_9TELE</name>
<feature type="compositionally biased region" description="Polar residues" evidence="9">
    <location>
        <begin position="667"/>
        <end position="678"/>
    </location>
</feature>
<dbReference type="InterPro" id="IPR035965">
    <property type="entry name" value="PAS-like_dom_sf"/>
</dbReference>
<feature type="region of interest" description="Disordered" evidence="9">
    <location>
        <begin position="640"/>
        <end position="704"/>
    </location>
</feature>
<dbReference type="InterPro" id="IPR001067">
    <property type="entry name" value="Nuc_translocat"/>
</dbReference>
<dbReference type="PRINTS" id="PR00785">
    <property type="entry name" value="NCTRNSLOCATR"/>
</dbReference>
<feature type="region of interest" description="Disordered" evidence="9">
    <location>
        <begin position="77"/>
        <end position="96"/>
    </location>
</feature>
<feature type="coiled-coil region" evidence="8">
    <location>
        <begin position="596"/>
        <end position="630"/>
    </location>
</feature>
<accession>A0AAN8LQW0</accession>
<dbReference type="GO" id="GO:0000981">
    <property type="term" value="F:DNA-binding transcription factor activity, RNA polymerase II-specific"/>
    <property type="evidence" value="ECO:0007669"/>
    <property type="project" value="InterPro"/>
</dbReference>
<keyword evidence="8" id="KW-0175">Coiled coil</keyword>
<dbReference type="EMBL" id="JAGTTL010000010">
    <property type="protein sequence ID" value="KAK6316963.1"/>
    <property type="molecule type" value="Genomic_DNA"/>
</dbReference>
<evidence type="ECO:0000256" key="5">
    <source>
        <dbReference type="ARBA" id="ARBA00023159"/>
    </source>
</evidence>
<dbReference type="GO" id="GO:0000978">
    <property type="term" value="F:RNA polymerase II cis-regulatory region sequence-specific DNA binding"/>
    <property type="evidence" value="ECO:0007669"/>
    <property type="project" value="TreeGrafter"/>
</dbReference>
<keyword evidence="1" id="KW-0677">Repeat</keyword>
<dbReference type="GO" id="GO:0032922">
    <property type="term" value="P:circadian regulation of gene expression"/>
    <property type="evidence" value="ECO:0007669"/>
    <property type="project" value="InterPro"/>
</dbReference>
<dbReference type="GO" id="GO:1990513">
    <property type="term" value="C:CLOCK-BMAL transcription complex"/>
    <property type="evidence" value="ECO:0007669"/>
    <property type="project" value="TreeGrafter"/>
</dbReference>
<dbReference type="Gene3D" id="3.30.450.20">
    <property type="entry name" value="PAS domain"/>
    <property type="match status" value="2"/>
</dbReference>
<organism evidence="12 13">
    <name type="scientific">Coregonus suidteri</name>
    <dbReference type="NCBI Taxonomy" id="861788"/>
    <lineage>
        <taxon>Eukaryota</taxon>
        <taxon>Metazoa</taxon>
        <taxon>Chordata</taxon>
        <taxon>Craniata</taxon>
        <taxon>Vertebrata</taxon>
        <taxon>Euteleostomi</taxon>
        <taxon>Actinopterygii</taxon>
        <taxon>Neopterygii</taxon>
        <taxon>Teleostei</taxon>
        <taxon>Protacanthopterygii</taxon>
        <taxon>Salmoniformes</taxon>
        <taxon>Salmonidae</taxon>
        <taxon>Coregoninae</taxon>
        <taxon>Coregonus</taxon>
    </lineage>
</organism>
<feature type="compositionally biased region" description="Polar residues" evidence="9">
    <location>
        <begin position="500"/>
        <end position="521"/>
    </location>
</feature>
<dbReference type="SUPFAM" id="SSF47459">
    <property type="entry name" value="HLH, helix-loop-helix DNA-binding domain"/>
    <property type="match status" value="1"/>
</dbReference>
<feature type="domain" description="PAS" evidence="10">
    <location>
        <begin position="337"/>
        <end position="384"/>
    </location>
</feature>
<evidence type="ECO:0000256" key="3">
    <source>
        <dbReference type="ARBA" id="ARBA00023108"/>
    </source>
</evidence>
<dbReference type="InterPro" id="IPR012340">
    <property type="entry name" value="NA-bd_OB-fold"/>
</dbReference>
<evidence type="ECO:0000259" key="11">
    <source>
        <dbReference type="PROSITE" id="PS50888"/>
    </source>
</evidence>
<evidence type="ECO:0000256" key="9">
    <source>
        <dbReference type="SAM" id="MobiDB-lite"/>
    </source>
</evidence>
<feature type="region of interest" description="Disordered" evidence="9">
    <location>
        <begin position="477"/>
        <end position="530"/>
    </location>
</feature>
<feature type="compositionally biased region" description="Basic residues" evidence="9">
    <location>
        <begin position="84"/>
        <end position="94"/>
    </location>
</feature>
<gene>
    <name evidence="12" type="ORF">J4Q44_G00123630</name>
</gene>
<dbReference type="Proteomes" id="UP001356427">
    <property type="component" value="Unassembled WGS sequence"/>
</dbReference>
<dbReference type="InterPro" id="IPR040893">
    <property type="entry name" value="RADX"/>
</dbReference>
<dbReference type="InterPro" id="IPR036638">
    <property type="entry name" value="HLH_DNA-bd_sf"/>
</dbReference>